<evidence type="ECO:0000256" key="6">
    <source>
        <dbReference type="ARBA" id="ARBA00023136"/>
    </source>
</evidence>
<evidence type="ECO:0000256" key="4">
    <source>
        <dbReference type="ARBA" id="ARBA00022679"/>
    </source>
</evidence>
<feature type="domain" description="PAC" evidence="10">
    <location>
        <begin position="393"/>
        <end position="446"/>
    </location>
</feature>
<dbReference type="CDD" id="cd00130">
    <property type="entry name" value="PAS"/>
    <property type="match status" value="1"/>
</dbReference>
<evidence type="ECO:0000256" key="5">
    <source>
        <dbReference type="ARBA" id="ARBA00022777"/>
    </source>
</evidence>
<dbReference type="PROSITE" id="PS50112">
    <property type="entry name" value="PAS"/>
    <property type="match status" value="1"/>
</dbReference>
<keyword evidence="7" id="KW-0812">Transmembrane</keyword>
<dbReference type="SMART" id="SM00091">
    <property type="entry name" value="PAS"/>
    <property type="match status" value="1"/>
</dbReference>
<dbReference type="GO" id="GO:0005524">
    <property type="term" value="F:ATP binding"/>
    <property type="evidence" value="ECO:0007669"/>
    <property type="project" value="UniProtKB-KW"/>
</dbReference>
<dbReference type="InterPro" id="IPR000700">
    <property type="entry name" value="PAS-assoc_C"/>
</dbReference>
<dbReference type="SUPFAM" id="SSF55785">
    <property type="entry name" value="PYP-like sensor domain (PAS domain)"/>
    <property type="match status" value="1"/>
</dbReference>
<keyword evidence="3" id="KW-0597">Phosphoprotein</keyword>
<dbReference type="InterPro" id="IPR001638">
    <property type="entry name" value="Solute-binding_3/MltF_N"/>
</dbReference>
<dbReference type="InterPro" id="IPR036890">
    <property type="entry name" value="HATPase_C_sf"/>
</dbReference>
<dbReference type="NCBIfam" id="TIGR00229">
    <property type="entry name" value="sensory_box"/>
    <property type="match status" value="1"/>
</dbReference>
<dbReference type="RefSeq" id="WP_382254281.1">
    <property type="nucleotide sequence ID" value="NZ_JBHTBX010000002.1"/>
</dbReference>
<dbReference type="SMART" id="SM00387">
    <property type="entry name" value="HATPase_c"/>
    <property type="match status" value="1"/>
</dbReference>
<dbReference type="SMART" id="SM00086">
    <property type="entry name" value="PAC"/>
    <property type="match status" value="1"/>
</dbReference>
<dbReference type="InterPro" id="IPR004358">
    <property type="entry name" value="Sig_transdc_His_kin-like_C"/>
</dbReference>
<dbReference type="InterPro" id="IPR050351">
    <property type="entry name" value="BphY/WalK/GraS-like"/>
</dbReference>
<protein>
    <recommendedName>
        <fullName evidence="2">histidine kinase</fullName>
        <ecNumber evidence="2">2.7.13.3</ecNumber>
    </recommendedName>
</protein>
<dbReference type="Pfam" id="PF00512">
    <property type="entry name" value="HisKA"/>
    <property type="match status" value="1"/>
</dbReference>
<dbReference type="PANTHER" id="PTHR42878:SF15">
    <property type="entry name" value="BACTERIOPHYTOCHROME"/>
    <property type="match status" value="1"/>
</dbReference>
<dbReference type="InterPro" id="IPR005467">
    <property type="entry name" value="His_kinase_dom"/>
</dbReference>
<evidence type="ECO:0000256" key="1">
    <source>
        <dbReference type="ARBA" id="ARBA00000085"/>
    </source>
</evidence>
<comment type="catalytic activity">
    <reaction evidence="1">
        <text>ATP + protein L-histidine = ADP + protein N-phospho-L-histidine.</text>
        <dbReference type="EC" id="2.7.13.3"/>
    </reaction>
</comment>
<dbReference type="Gene3D" id="3.40.190.10">
    <property type="entry name" value="Periplasmic binding protein-like II"/>
    <property type="match status" value="2"/>
</dbReference>
<keyword evidence="6 7" id="KW-0472">Membrane</keyword>
<evidence type="ECO:0000313" key="12">
    <source>
        <dbReference type="Proteomes" id="UP001596495"/>
    </source>
</evidence>
<evidence type="ECO:0000256" key="3">
    <source>
        <dbReference type="ARBA" id="ARBA00022553"/>
    </source>
</evidence>
<dbReference type="Gene3D" id="3.30.565.10">
    <property type="entry name" value="Histidine kinase-like ATPase, C-terminal domain"/>
    <property type="match status" value="1"/>
</dbReference>
<dbReference type="InterPro" id="IPR013655">
    <property type="entry name" value="PAS_fold_3"/>
</dbReference>
<dbReference type="InterPro" id="IPR000014">
    <property type="entry name" value="PAS"/>
</dbReference>
<name>A0ABW2R5N6_9BURK</name>
<dbReference type="InterPro" id="IPR003594">
    <property type="entry name" value="HATPase_dom"/>
</dbReference>
<dbReference type="InterPro" id="IPR035965">
    <property type="entry name" value="PAS-like_dom_sf"/>
</dbReference>
<evidence type="ECO:0000256" key="2">
    <source>
        <dbReference type="ARBA" id="ARBA00012438"/>
    </source>
</evidence>
<dbReference type="SUPFAM" id="SSF47384">
    <property type="entry name" value="Homodimeric domain of signal transducing histidine kinase"/>
    <property type="match status" value="1"/>
</dbReference>
<dbReference type="Proteomes" id="UP001596495">
    <property type="component" value="Unassembled WGS sequence"/>
</dbReference>
<keyword evidence="11" id="KW-0067">ATP-binding</keyword>
<organism evidence="11 12">
    <name type="scientific">Hydrogenophaga bisanensis</name>
    <dbReference type="NCBI Taxonomy" id="439611"/>
    <lineage>
        <taxon>Bacteria</taxon>
        <taxon>Pseudomonadati</taxon>
        <taxon>Pseudomonadota</taxon>
        <taxon>Betaproteobacteria</taxon>
        <taxon>Burkholderiales</taxon>
        <taxon>Comamonadaceae</taxon>
        <taxon>Hydrogenophaga</taxon>
    </lineage>
</organism>
<gene>
    <name evidence="11" type="ORF">ACFQNJ_04685</name>
</gene>
<feature type="domain" description="Histidine kinase" evidence="8">
    <location>
        <begin position="475"/>
        <end position="689"/>
    </location>
</feature>
<dbReference type="SMART" id="SM00062">
    <property type="entry name" value="PBPb"/>
    <property type="match status" value="1"/>
</dbReference>
<accession>A0ABW2R5N6</accession>
<evidence type="ECO:0000259" key="9">
    <source>
        <dbReference type="PROSITE" id="PS50112"/>
    </source>
</evidence>
<comment type="caution">
    <text evidence="11">The sequence shown here is derived from an EMBL/GenBank/DDBJ whole genome shotgun (WGS) entry which is preliminary data.</text>
</comment>
<dbReference type="SMART" id="SM00388">
    <property type="entry name" value="HisKA"/>
    <property type="match status" value="1"/>
</dbReference>
<dbReference type="InterPro" id="IPR003661">
    <property type="entry name" value="HisK_dim/P_dom"/>
</dbReference>
<sequence>MADSPTACDRLMSRLCCLASAAPWGFGLGRALVCLAVALISMAVQAEPRTVRVGIYENPPKIQAGPQGQPSGILGDLLAEVARQEQWTLVPVGCDWEECLRLLETGAIDLLPDVAYNEERAKRFDFHRIPALPSWSLLYRRPDVTLQSVLDLNHKRVAVLDGSVQQSHLAGMLSSFGLDAELLPAKTFEEAFAMVVSGQADAVAANSYSGDLAASDYGLESSAVVFQPSKLFYATGKGQGADLLAAIDALLEAWQADADSFYFQTLARWGQQGTQTRVPVAFWWGLAAVVGLLVLAVGFVALLRREVARQTRALRESEERLRLALAAASQGLYDLDLQTGQAQVSPEYATMLGFDPKTFTLTFTRWLEYLHPDDRPLVKCVFDDYVAGRRADYRVEFRQRTHDGRWKWVLSMGKIQSRDADGRPLRMLGTHTDIDATKVAQAALQELNASLESRVAARTAELTAANQELDSFVYAVSHDLRAPLRAMMGFSGLLEEDLGPGLPPAAKGHLDHIVQAGRKMSALIEGLLMLSRSARDALQLHRVDVSALARARLAELAAAEPARSVAVTVEDGLVFQGDERLLASVVDNLLDNAWKYTGHTSQASIRVQACEEPGYRGFSVIDNGAGFDMAHSMRLFKAFQRLHRQDEFPGIGIGLATVQRVVQRHGGHVTATAEPGKGAVFSVWLPVVMPTSSD</sequence>
<evidence type="ECO:0000313" key="11">
    <source>
        <dbReference type="EMBL" id="MFC7433801.1"/>
    </source>
</evidence>
<dbReference type="InterPro" id="IPR036097">
    <property type="entry name" value="HisK_dim/P_sf"/>
</dbReference>
<dbReference type="InterPro" id="IPR001610">
    <property type="entry name" value="PAC"/>
</dbReference>
<dbReference type="EMBL" id="JBHTBX010000002">
    <property type="protein sequence ID" value="MFC7433801.1"/>
    <property type="molecule type" value="Genomic_DNA"/>
</dbReference>
<proteinExistence type="predicted"/>
<dbReference type="SUPFAM" id="SSF55874">
    <property type="entry name" value="ATPase domain of HSP90 chaperone/DNA topoisomerase II/histidine kinase"/>
    <property type="match status" value="1"/>
</dbReference>
<evidence type="ECO:0000256" key="7">
    <source>
        <dbReference type="SAM" id="Phobius"/>
    </source>
</evidence>
<dbReference type="PANTHER" id="PTHR42878">
    <property type="entry name" value="TWO-COMPONENT HISTIDINE KINASE"/>
    <property type="match status" value="1"/>
</dbReference>
<dbReference type="Pfam" id="PF02518">
    <property type="entry name" value="HATPase_c"/>
    <property type="match status" value="1"/>
</dbReference>
<reference evidence="12" key="1">
    <citation type="journal article" date="2019" name="Int. J. Syst. Evol. Microbiol.">
        <title>The Global Catalogue of Microorganisms (GCM) 10K type strain sequencing project: providing services to taxonomists for standard genome sequencing and annotation.</title>
        <authorList>
            <consortium name="The Broad Institute Genomics Platform"/>
            <consortium name="The Broad Institute Genome Sequencing Center for Infectious Disease"/>
            <person name="Wu L."/>
            <person name="Ma J."/>
        </authorList>
    </citation>
    <scope>NUCLEOTIDE SEQUENCE [LARGE SCALE GENOMIC DNA]</scope>
    <source>
        <strain evidence="12">CCUG 54518</strain>
    </source>
</reference>
<evidence type="ECO:0000259" key="8">
    <source>
        <dbReference type="PROSITE" id="PS50109"/>
    </source>
</evidence>
<dbReference type="EC" id="2.7.13.3" evidence="2"/>
<dbReference type="SUPFAM" id="SSF53850">
    <property type="entry name" value="Periplasmic binding protein-like II"/>
    <property type="match status" value="1"/>
</dbReference>
<dbReference type="Gene3D" id="1.10.287.130">
    <property type="match status" value="1"/>
</dbReference>
<feature type="transmembrane region" description="Helical" evidence="7">
    <location>
        <begin position="281"/>
        <end position="303"/>
    </location>
</feature>
<keyword evidence="7" id="KW-1133">Transmembrane helix</keyword>
<dbReference type="CDD" id="cd00082">
    <property type="entry name" value="HisKA"/>
    <property type="match status" value="1"/>
</dbReference>
<dbReference type="Gene3D" id="3.30.450.20">
    <property type="entry name" value="PAS domain"/>
    <property type="match status" value="1"/>
</dbReference>
<keyword evidence="11" id="KW-0547">Nucleotide-binding</keyword>
<dbReference type="Pfam" id="PF00497">
    <property type="entry name" value="SBP_bac_3"/>
    <property type="match status" value="1"/>
</dbReference>
<dbReference type="PROSITE" id="PS50113">
    <property type="entry name" value="PAC"/>
    <property type="match status" value="1"/>
</dbReference>
<feature type="domain" description="PAS" evidence="9">
    <location>
        <begin position="317"/>
        <end position="389"/>
    </location>
</feature>
<dbReference type="PRINTS" id="PR00344">
    <property type="entry name" value="BCTRLSENSOR"/>
</dbReference>
<evidence type="ECO:0000259" key="10">
    <source>
        <dbReference type="PROSITE" id="PS50113"/>
    </source>
</evidence>
<keyword evidence="4" id="KW-0808">Transferase</keyword>
<dbReference type="Pfam" id="PF08447">
    <property type="entry name" value="PAS_3"/>
    <property type="match status" value="1"/>
</dbReference>
<dbReference type="PROSITE" id="PS50109">
    <property type="entry name" value="HIS_KIN"/>
    <property type="match status" value="1"/>
</dbReference>
<keyword evidence="12" id="KW-1185">Reference proteome</keyword>
<keyword evidence="5" id="KW-0418">Kinase</keyword>